<dbReference type="FunFam" id="3.30.70.330:FF:001141">
    <property type="entry name" value="Ras GTPase-activating protein-binding protein 1"/>
    <property type="match status" value="1"/>
</dbReference>
<keyword evidence="1 2" id="KW-0694">RNA-binding</keyword>
<feature type="compositionally biased region" description="Gly residues" evidence="3">
    <location>
        <begin position="509"/>
        <end position="523"/>
    </location>
</feature>
<evidence type="ECO:0000259" key="4">
    <source>
        <dbReference type="PROSITE" id="PS50102"/>
    </source>
</evidence>
<dbReference type="InterPro" id="IPR012677">
    <property type="entry name" value="Nucleotide-bd_a/b_plait_sf"/>
</dbReference>
<dbReference type="PANTHER" id="PTHR10693">
    <property type="entry name" value="RAS GTPASE-ACTIVATING PROTEIN-BINDING PROTEIN"/>
    <property type="match status" value="1"/>
</dbReference>
<dbReference type="PROSITE" id="PS50177">
    <property type="entry name" value="NTF2_DOMAIN"/>
    <property type="match status" value="1"/>
</dbReference>
<feature type="region of interest" description="Disordered" evidence="3">
    <location>
        <begin position="334"/>
        <end position="371"/>
    </location>
</feature>
<dbReference type="CDD" id="cd00780">
    <property type="entry name" value="NTF2"/>
    <property type="match status" value="1"/>
</dbReference>
<protein>
    <recommendedName>
        <fullName evidence="7">NTF2 domain-containing protein</fullName>
    </recommendedName>
</protein>
<dbReference type="InterPro" id="IPR032710">
    <property type="entry name" value="NTF2-like_dom_sf"/>
</dbReference>
<dbReference type="PROSITE" id="PS50102">
    <property type="entry name" value="RRM"/>
    <property type="match status" value="1"/>
</dbReference>
<evidence type="ECO:0000256" key="2">
    <source>
        <dbReference type="PROSITE-ProRule" id="PRU00176"/>
    </source>
</evidence>
<dbReference type="InterPro" id="IPR018222">
    <property type="entry name" value="Nuclear_transport_factor_2_euk"/>
</dbReference>
<evidence type="ECO:0000259" key="5">
    <source>
        <dbReference type="PROSITE" id="PS50177"/>
    </source>
</evidence>
<dbReference type="GO" id="GO:0005829">
    <property type="term" value="C:cytosol"/>
    <property type="evidence" value="ECO:0007669"/>
    <property type="project" value="TreeGrafter"/>
</dbReference>
<dbReference type="Gene3D" id="3.30.70.330">
    <property type="match status" value="1"/>
</dbReference>
<dbReference type="FunFam" id="3.10.450.50:FF:000003">
    <property type="entry name" value="Nuclear transport factor 2 family protein"/>
    <property type="match status" value="1"/>
</dbReference>
<feature type="domain" description="RRM" evidence="4">
    <location>
        <begin position="377"/>
        <end position="454"/>
    </location>
</feature>
<dbReference type="SMART" id="SM00360">
    <property type="entry name" value="RRM"/>
    <property type="match status" value="1"/>
</dbReference>
<accession>A0A6N2N019</accession>
<dbReference type="CDD" id="cd00590">
    <property type="entry name" value="RRM_SF"/>
    <property type="match status" value="1"/>
</dbReference>
<dbReference type="Pfam" id="PF00076">
    <property type="entry name" value="RRM_1"/>
    <property type="match status" value="1"/>
</dbReference>
<dbReference type="InterPro" id="IPR039539">
    <property type="entry name" value="Ras_GTPase_bind_prot"/>
</dbReference>
<dbReference type="PANTHER" id="PTHR10693:SF52">
    <property type="entry name" value="RAS GTPASE-ACTIVATING BINDING-LIKE PROTEIN"/>
    <property type="match status" value="1"/>
</dbReference>
<dbReference type="GO" id="GO:1990904">
    <property type="term" value="C:ribonucleoprotein complex"/>
    <property type="evidence" value="ECO:0007669"/>
    <property type="project" value="TreeGrafter"/>
</dbReference>
<dbReference type="InterPro" id="IPR002075">
    <property type="entry name" value="NTF2_dom"/>
</dbReference>
<dbReference type="EMBL" id="CAADRP010002041">
    <property type="protein sequence ID" value="VFU60066.1"/>
    <property type="molecule type" value="Genomic_DNA"/>
</dbReference>
<feature type="region of interest" description="Disordered" evidence="3">
    <location>
        <begin position="498"/>
        <end position="533"/>
    </location>
</feature>
<feature type="domain" description="NTF2" evidence="5">
    <location>
        <begin position="94"/>
        <end position="210"/>
    </location>
</feature>
<proteinExistence type="predicted"/>
<dbReference type="SUPFAM" id="SSF54928">
    <property type="entry name" value="RNA-binding domain, RBD"/>
    <property type="match status" value="1"/>
</dbReference>
<evidence type="ECO:0000256" key="1">
    <source>
        <dbReference type="ARBA" id="ARBA00022884"/>
    </source>
</evidence>
<dbReference type="InterPro" id="IPR035979">
    <property type="entry name" value="RBD_domain_sf"/>
</dbReference>
<dbReference type="Gene3D" id="3.10.450.50">
    <property type="match status" value="1"/>
</dbReference>
<feature type="compositionally biased region" description="Low complexity" evidence="3">
    <location>
        <begin position="524"/>
        <end position="533"/>
    </location>
</feature>
<name>A0A6N2N019_SALVM</name>
<dbReference type="Pfam" id="PF02136">
    <property type="entry name" value="NTF2"/>
    <property type="match status" value="1"/>
</dbReference>
<dbReference type="InterPro" id="IPR000504">
    <property type="entry name" value="RRM_dom"/>
</dbReference>
<evidence type="ECO:0008006" key="7">
    <source>
        <dbReference type="Google" id="ProtNLM"/>
    </source>
</evidence>
<evidence type="ECO:0000313" key="6">
    <source>
        <dbReference type="EMBL" id="VFU60066.1"/>
    </source>
</evidence>
<dbReference type="SUPFAM" id="SSF54427">
    <property type="entry name" value="NTF2-like"/>
    <property type="match status" value="1"/>
</dbReference>
<sequence>MNTQTVTKGNLTNKSCSPTLHRDTRLHSSHETFCLFVFFCSPFSSLSLPLNALNPYTVPVHLIKPLSRFRVLTLQFRMASQTASNPISPSAQVVGNAFVEQYYYILLTSPELVHRFYQDSSVLSRPDANGVVMSVTTMQDINEKILSLDFKGCKAEIKTADAQLSYKDGVTVLVTGCFTGKDNVKRKFAQSFFLAPQDNGYFVLNDVFRYVDGNESLESHPGHGIDSNPIVPSVPDQVPAHVPDPSAPDLSPSVVEEDKKIAEKANESSDHEKQLVNDREINVEDISNEHNSIVESAPSMIQEDAPKKSYALIVKVVKENSLPTKANLPANTTKMVPKRTENQSEKSVAPVLEPETSVPNSNDATESSSAHEEAEGYSIYIRNLPFNFTVSQLEAEFEKFGPIKEGGVQIRYNRQQGYCFGFVEFQSLNSMNSAIEASPLTIGGHQIVVEMKRTSTRVGSGRGGFSSGRAGFRNDSFRGHGNYGGGRAFGRNDRSWGEFSSWGRSSRGQGEGYQQGIGRGGRSSGVNNNANSS</sequence>
<evidence type="ECO:0000256" key="3">
    <source>
        <dbReference type="SAM" id="MobiDB-lite"/>
    </source>
</evidence>
<organism evidence="6">
    <name type="scientific">Salix viminalis</name>
    <name type="common">Common osier</name>
    <name type="synonym">Basket willow</name>
    <dbReference type="NCBI Taxonomy" id="40686"/>
    <lineage>
        <taxon>Eukaryota</taxon>
        <taxon>Viridiplantae</taxon>
        <taxon>Streptophyta</taxon>
        <taxon>Embryophyta</taxon>
        <taxon>Tracheophyta</taxon>
        <taxon>Spermatophyta</taxon>
        <taxon>Magnoliopsida</taxon>
        <taxon>eudicotyledons</taxon>
        <taxon>Gunneridae</taxon>
        <taxon>Pentapetalae</taxon>
        <taxon>rosids</taxon>
        <taxon>fabids</taxon>
        <taxon>Malpighiales</taxon>
        <taxon>Salicaceae</taxon>
        <taxon>Saliceae</taxon>
        <taxon>Salix</taxon>
    </lineage>
</organism>
<reference evidence="6" key="1">
    <citation type="submission" date="2019-03" db="EMBL/GenBank/DDBJ databases">
        <authorList>
            <person name="Mank J."/>
            <person name="Almeida P."/>
        </authorList>
    </citation>
    <scope>NUCLEOTIDE SEQUENCE</scope>
    <source>
        <strain evidence="6">78183</strain>
    </source>
</reference>
<dbReference type="AlphaFoldDB" id="A0A6N2N019"/>
<dbReference type="GO" id="GO:0003729">
    <property type="term" value="F:mRNA binding"/>
    <property type="evidence" value="ECO:0007669"/>
    <property type="project" value="TreeGrafter"/>
</dbReference>
<feature type="region of interest" description="Disordered" evidence="3">
    <location>
        <begin position="219"/>
        <end position="255"/>
    </location>
</feature>
<gene>
    <name evidence="6" type="ORF">SVIM_LOCUS444475</name>
</gene>